<comment type="function">
    <text evidence="11">Involved in the transmission of sensory signals from the chemoreceptors to the flagellar motors. CheA is autophosphorylated; it can transfer its phosphate group to either CheB or CheY.</text>
</comment>
<dbReference type="Proteomes" id="UP001201273">
    <property type="component" value="Unassembled WGS sequence"/>
</dbReference>
<evidence type="ECO:0000256" key="5">
    <source>
        <dbReference type="ARBA" id="ARBA00022553"/>
    </source>
</evidence>
<feature type="modified residue" description="Phosphohistidine" evidence="12">
    <location>
        <position position="48"/>
    </location>
</feature>
<dbReference type="InterPro" id="IPR051315">
    <property type="entry name" value="Bact_Chemotaxis_CheA"/>
</dbReference>
<proteinExistence type="predicted"/>
<dbReference type="SMART" id="SM01231">
    <property type="entry name" value="H-kinase_dim"/>
    <property type="match status" value="1"/>
</dbReference>
<evidence type="ECO:0000256" key="3">
    <source>
        <dbReference type="ARBA" id="ARBA00021495"/>
    </source>
</evidence>
<dbReference type="PANTHER" id="PTHR43395">
    <property type="entry name" value="SENSOR HISTIDINE KINASE CHEA"/>
    <property type="match status" value="1"/>
</dbReference>
<dbReference type="PRINTS" id="PR00344">
    <property type="entry name" value="BCTRLSENSOR"/>
</dbReference>
<organism evidence="16 17">
    <name type="scientific">Motilimonas cestriensis</name>
    <dbReference type="NCBI Taxonomy" id="2742685"/>
    <lineage>
        <taxon>Bacteria</taxon>
        <taxon>Pseudomonadati</taxon>
        <taxon>Pseudomonadota</taxon>
        <taxon>Gammaproteobacteria</taxon>
        <taxon>Alteromonadales</taxon>
        <taxon>Alteromonadales genera incertae sedis</taxon>
        <taxon>Motilimonas</taxon>
    </lineage>
</organism>
<evidence type="ECO:0000313" key="16">
    <source>
        <dbReference type="EMBL" id="MCE2596902.1"/>
    </source>
</evidence>
<evidence type="ECO:0000256" key="4">
    <source>
        <dbReference type="ARBA" id="ARBA00022500"/>
    </source>
</evidence>
<evidence type="ECO:0000256" key="1">
    <source>
        <dbReference type="ARBA" id="ARBA00000085"/>
    </source>
</evidence>
<dbReference type="Pfam" id="PF01584">
    <property type="entry name" value="CheW"/>
    <property type="match status" value="1"/>
</dbReference>
<evidence type="ECO:0000256" key="7">
    <source>
        <dbReference type="ARBA" id="ARBA00022741"/>
    </source>
</evidence>
<dbReference type="RefSeq" id="WP_233054660.1">
    <property type="nucleotide sequence ID" value="NZ_JAIMJA010000027.1"/>
</dbReference>
<dbReference type="InterPro" id="IPR036097">
    <property type="entry name" value="HisK_dim/P_sf"/>
</dbReference>
<keyword evidence="5 12" id="KW-0597">Phosphoprotein</keyword>
<dbReference type="SUPFAM" id="SSF47226">
    <property type="entry name" value="Histidine-containing phosphotransfer domain, HPT domain"/>
    <property type="match status" value="1"/>
</dbReference>
<dbReference type="Gene3D" id="2.30.30.40">
    <property type="entry name" value="SH3 Domains"/>
    <property type="match status" value="1"/>
</dbReference>
<dbReference type="SUPFAM" id="SSF50341">
    <property type="entry name" value="CheW-like"/>
    <property type="match status" value="1"/>
</dbReference>
<dbReference type="PROSITE" id="PS50894">
    <property type="entry name" value="HPT"/>
    <property type="match status" value="1"/>
</dbReference>
<evidence type="ECO:0000256" key="9">
    <source>
        <dbReference type="ARBA" id="ARBA00022840"/>
    </source>
</evidence>
<dbReference type="SMART" id="SM00260">
    <property type="entry name" value="CheW"/>
    <property type="match status" value="1"/>
</dbReference>
<dbReference type="InterPro" id="IPR004358">
    <property type="entry name" value="Sig_transdc_His_kin-like_C"/>
</dbReference>
<protein>
    <recommendedName>
        <fullName evidence="3">Chemotaxis protein CheA</fullName>
        <ecNumber evidence="2">2.7.13.3</ecNumber>
    </recommendedName>
</protein>
<dbReference type="EC" id="2.7.13.3" evidence="2"/>
<dbReference type="InterPro" id="IPR005467">
    <property type="entry name" value="His_kinase_dom"/>
</dbReference>
<dbReference type="Pfam" id="PF02895">
    <property type="entry name" value="H-kinase_dim"/>
    <property type="match status" value="1"/>
</dbReference>
<dbReference type="Gene3D" id="3.30.565.10">
    <property type="entry name" value="Histidine kinase-like ATPase, C-terminal domain"/>
    <property type="match status" value="1"/>
</dbReference>
<dbReference type="SMART" id="SM00073">
    <property type="entry name" value="HPT"/>
    <property type="match status" value="1"/>
</dbReference>
<keyword evidence="6" id="KW-0808">Transferase</keyword>
<keyword evidence="9" id="KW-0067">ATP-binding</keyword>
<evidence type="ECO:0000256" key="8">
    <source>
        <dbReference type="ARBA" id="ARBA00022777"/>
    </source>
</evidence>
<evidence type="ECO:0000256" key="6">
    <source>
        <dbReference type="ARBA" id="ARBA00022679"/>
    </source>
</evidence>
<dbReference type="InterPro" id="IPR036641">
    <property type="entry name" value="HPT_dom_sf"/>
</dbReference>
<evidence type="ECO:0000256" key="12">
    <source>
        <dbReference type="PROSITE-ProRule" id="PRU00110"/>
    </source>
</evidence>
<feature type="domain" description="CheW-like" evidence="14">
    <location>
        <begin position="541"/>
        <end position="675"/>
    </location>
</feature>
<evidence type="ECO:0000259" key="14">
    <source>
        <dbReference type="PROSITE" id="PS50851"/>
    </source>
</evidence>
<evidence type="ECO:0000313" key="17">
    <source>
        <dbReference type="Proteomes" id="UP001201273"/>
    </source>
</evidence>
<evidence type="ECO:0000259" key="15">
    <source>
        <dbReference type="PROSITE" id="PS50894"/>
    </source>
</evidence>
<dbReference type="InterPro" id="IPR036890">
    <property type="entry name" value="HATPase_C_sf"/>
</dbReference>
<sequence>MSMDMSQFHGVFIEESHEHLDEMEHLLLALDPSSPDLEELNSIFRAAHSIKGGSGMFAFDALITVTHVMENIFDRARQGKFQFSAQVIDGLLSAVDILRTLLKSYSEATDPDWALVNTATADLELILDPASQPEVENKAQGYGFFVPLNLASSSSKPLASSISVEVEAGENDEDFGFFEPLANTTEEQVEGATTAVENDSDEGFGFFEPIANAAESDHVDDEGFGFFAPLGPVEVKLDISDASNPVSVSVNDIPINSPAAVMSEQPPITAKLAAVTFAKEDVKAKPESAEASSIRVDIAKIDSLVNLVGELVITQSMLNLIGDELTGPTAERLHGALSELERNTRELQEGIMSIRMLPMSFVFNRFPRVVRDLSKKLHKKVDLRIQGGQTEIDKGLIERLVDPLTHLVRNSLDHGIELPEIRAARDKPEMGQLILKAEQKGGNIFISVLDDGGGLNRDRILAKADENHIDVPENPTDQQVWQLIMSAGFSTAAEVTDVSGRGVGMDVVKRNIESMGGRLEIESQAGFGSSFQIRLPLTLAILDGMSIAVGGQMFIIPLVNIIESVQPAVSQLKRIGNQQVLDLRDAYWPIVRLHQVMEVEPKSDHANEGILVLIETSKTRFALLVDELIGQQQVVIKSLEQHYRRVPGVAGATIMGDGSVALILDAESLALRVEESEVVKEWV</sequence>
<dbReference type="InterPro" id="IPR003594">
    <property type="entry name" value="HATPase_dom"/>
</dbReference>
<evidence type="ECO:0000256" key="11">
    <source>
        <dbReference type="ARBA" id="ARBA00035100"/>
    </source>
</evidence>
<dbReference type="CDD" id="cd00731">
    <property type="entry name" value="CheA_reg"/>
    <property type="match status" value="1"/>
</dbReference>
<dbReference type="Gene3D" id="1.10.287.560">
    <property type="entry name" value="Histidine kinase CheA-like, homodimeric domain"/>
    <property type="match status" value="1"/>
</dbReference>
<keyword evidence="4" id="KW-0145">Chemotaxis</keyword>
<dbReference type="InterPro" id="IPR008207">
    <property type="entry name" value="Sig_transdc_His_kin_Hpt_dom"/>
</dbReference>
<dbReference type="InterPro" id="IPR036061">
    <property type="entry name" value="CheW-like_dom_sf"/>
</dbReference>
<dbReference type="Pfam" id="PF01627">
    <property type="entry name" value="Hpt"/>
    <property type="match status" value="1"/>
</dbReference>
<evidence type="ECO:0000259" key="13">
    <source>
        <dbReference type="PROSITE" id="PS50109"/>
    </source>
</evidence>
<keyword evidence="8" id="KW-0418">Kinase</keyword>
<dbReference type="SMART" id="SM00387">
    <property type="entry name" value="HATPase_c"/>
    <property type="match status" value="1"/>
</dbReference>
<dbReference type="PROSITE" id="PS50851">
    <property type="entry name" value="CHEW"/>
    <property type="match status" value="1"/>
</dbReference>
<dbReference type="SUPFAM" id="SSF55874">
    <property type="entry name" value="ATPase domain of HSP90 chaperone/DNA topoisomerase II/histidine kinase"/>
    <property type="match status" value="1"/>
</dbReference>
<evidence type="ECO:0000256" key="10">
    <source>
        <dbReference type="ARBA" id="ARBA00023012"/>
    </source>
</evidence>
<accession>A0ABS8WCY3</accession>
<name>A0ABS8WCY3_9GAMM</name>
<evidence type="ECO:0000256" key="2">
    <source>
        <dbReference type="ARBA" id="ARBA00012438"/>
    </source>
</evidence>
<comment type="catalytic activity">
    <reaction evidence="1">
        <text>ATP + protein L-histidine = ADP + protein N-phospho-L-histidine.</text>
        <dbReference type="EC" id="2.7.13.3"/>
    </reaction>
</comment>
<feature type="domain" description="HPt" evidence="15">
    <location>
        <begin position="1"/>
        <end position="105"/>
    </location>
</feature>
<keyword evidence="10" id="KW-0902">Two-component regulatory system</keyword>
<dbReference type="InterPro" id="IPR004105">
    <property type="entry name" value="CheA-like_dim"/>
</dbReference>
<dbReference type="PROSITE" id="PS50109">
    <property type="entry name" value="HIS_KIN"/>
    <property type="match status" value="1"/>
</dbReference>
<reference evidence="16 17" key="1">
    <citation type="journal article" date="2022" name="Environ. Microbiol. Rep.">
        <title>Eco-phylogenetic analyses reveal divergent evolution of vitamin B12 metabolism in the marine bacterial family 'Psychromonadaceae'.</title>
        <authorList>
            <person name="Jin X."/>
            <person name="Yang Y."/>
            <person name="Cao H."/>
            <person name="Gao B."/>
            <person name="Zhao Z."/>
        </authorList>
    </citation>
    <scope>NUCLEOTIDE SEQUENCE [LARGE SCALE GENOMIC DNA]</scope>
    <source>
        <strain evidence="16 17">MKS20</strain>
    </source>
</reference>
<dbReference type="EMBL" id="JAIMJA010000027">
    <property type="protein sequence ID" value="MCE2596902.1"/>
    <property type="molecule type" value="Genomic_DNA"/>
</dbReference>
<comment type="caution">
    <text evidence="16">The sequence shown here is derived from an EMBL/GenBank/DDBJ whole genome shotgun (WGS) entry which is preliminary data.</text>
</comment>
<dbReference type="CDD" id="cd16916">
    <property type="entry name" value="HATPase_CheA-like"/>
    <property type="match status" value="1"/>
</dbReference>
<feature type="domain" description="Histidine kinase" evidence="13">
    <location>
        <begin position="289"/>
        <end position="539"/>
    </location>
</feature>
<dbReference type="InterPro" id="IPR002545">
    <property type="entry name" value="CheW-lke_dom"/>
</dbReference>
<dbReference type="PANTHER" id="PTHR43395:SF10">
    <property type="entry name" value="CHEMOTAXIS PROTEIN CHEA"/>
    <property type="match status" value="1"/>
</dbReference>
<dbReference type="Pfam" id="PF02518">
    <property type="entry name" value="HATPase_c"/>
    <property type="match status" value="1"/>
</dbReference>
<dbReference type="Gene3D" id="1.20.120.160">
    <property type="entry name" value="HPT domain"/>
    <property type="match status" value="1"/>
</dbReference>
<keyword evidence="7" id="KW-0547">Nucleotide-binding</keyword>
<dbReference type="InterPro" id="IPR037006">
    <property type="entry name" value="CheA-like_homodim_sf"/>
</dbReference>
<keyword evidence="17" id="KW-1185">Reference proteome</keyword>
<dbReference type="SUPFAM" id="SSF47384">
    <property type="entry name" value="Homodimeric domain of signal transducing histidine kinase"/>
    <property type="match status" value="1"/>
</dbReference>
<gene>
    <name evidence="16" type="ORF">K6Y31_19185</name>
</gene>
<dbReference type="CDD" id="cd00088">
    <property type="entry name" value="HPT"/>
    <property type="match status" value="1"/>
</dbReference>